<keyword evidence="13" id="KW-1185">Reference proteome</keyword>
<keyword evidence="6" id="KW-0731">Sigma factor</keyword>
<dbReference type="PROSITE" id="PS50044">
    <property type="entry name" value="SIGMA54_3"/>
    <property type="match status" value="1"/>
</dbReference>
<comment type="similarity">
    <text evidence="1">Belongs to the sigma-54 factor family.</text>
</comment>
<keyword evidence="2" id="KW-0240">DNA-directed RNA polymerase</keyword>
<evidence type="ECO:0000256" key="5">
    <source>
        <dbReference type="ARBA" id="ARBA00023015"/>
    </source>
</evidence>
<dbReference type="GO" id="GO:0016987">
    <property type="term" value="F:sigma factor activity"/>
    <property type="evidence" value="ECO:0007669"/>
    <property type="project" value="UniProtKB-KW"/>
</dbReference>
<evidence type="ECO:0000256" key="1">
    <source>
        <dbReference type="ARBA" id="ARBA00008798"/>
    </source>
</evidence>
<protein>
    <submittedName>
        <fullName evidence="12">RNA polymerase sigma54 factor</fullName>
    </submittedName>
</protein>
<name>A0A0A2MG48_9FLAO</name>
<keyword evidence="7" id="KW-0238">DNA-binding</keyword>
<dbReference type="InterPro" id="IPR007634">
    <property type="entry name" value="RNA_pol_sigma_54_DNA-bd"/>
</dbReference>
<dbReference type="InterPro" id="IPR000394">
    <property type="entry name" value="RNA_pol_sigma_54"/>
</dbReference>
<gene>
    <name evidence="12" type="ORF">Q765_06300</name>
</gene>
<evidence type="ECO:0000256" key="9">
    <source>
        <dbReference type="SAM" id="MobiDB-lite"/>
    </source>
</evidence>
<dbReference type="eggNOG" id="COG1508">
    <property type="taxonomic scope" value="Bacteria"/>
</dbReference>
<dbReference type="GO" id="GO:0006352">
    <property type="term" value="P:DNA-templated transcription initiation"/>
    <property type="evidence" value="ECO:0007669"/>
    <property type="project" value="InterPro"/>
</dbReference>
<evidence type="ECO:0000313" key="12">
    <source>
        <dbReference type="EMBL" id="KGO87275.1"/>
    </source>
</evidence>
<evidence type="ECO:0000256" key="8">
    <source>
        <dbReference type="ARBA" id="ARBA00023163"/>
    </source>
</evidence>
<dbReference type="Gene3D" id="1.10.10.60">
    <property type="entry name" value="Homeodomain-like"/>
    <property type="match status" value="1"/>
</dbReference>
<evidence type="ECO:0000313" key="13">
    <source>
        <dbReference type="Proteomes" id="UP000030152"/>
    </source>
</evidence>
<feature type="region of interest" description="Disordered" evidence="9">
    <location>
        <begin position="43"/>
        <end position="72"/>
    </location>
</feature>
<dbReference type="InterPro" id="IPR007046">
    <property type="entry name" value="RNA_pol_sigma_54_core-bd"/>
</dbReference>
<dbReference type="Proteomes" id="UP000030152">
    <property type="component" value="Unassembled WGS sequence"/>
</dbReference>
<keyword evidence="8" id="KW-0804">Transcription</keyword>
<dbReference type="STRING" id="1121895.GCA_000378485_02194"/>
<proteinExistence type="inferred from homology"/>
<sequence length="492" mass="56790">MLKQNLQLKLSQKLSPQQIQLMKLIQLPTQAFEQRLKEEMVENPALETGKEEDEFERDEFDNTTNDESYDDYDDYEGERIEADEINIDEYLSDDETPGYKLQANNYSDDDEDRSMPFAASVSFHQSLTDQLNTFILTDDERDIAEFLVGSIDDMGYIRRSIPDIVDDLAFTQGIYTDENTVEHILHIIHQLEPAGVGARDLQECLLLQLKFKTPTQSTELAINILEDQFDAFTKKHYDKLLQKYDITNDQLRSAIDEIEHLNPKPGGAYDSNSKDVEHVVPDFAIKIVDGELELSLNGRNAPELHVSKDYQEMLQSYKDSRDKSAQQKDAVQFIKQKLDSAKWFIDAIRQRQETLFVTMNAIMHYQEEYFLDGDEGRLKPMILKDIADLVGLDISTVSRVANSKYVETPYGTKLIKEFFSEAMKNDQGEDVSTIEIKKILQNVIGEEDKRKPLPDDKLADILKEKGYPIARRTIAKYREQLDIPVARMRKKI</sequence>
<dbReference type="InterPro" id="IPR038709">
    <property type="entry name" value="RpoN_core-bd_sf"/>
</dbReference>
<evidence type="ECO:0000259" key="11">
    <source>
        <dbReference type="Pfam" id="PF04963"/>
    </source>
</evidence>
<evidence type="ECO:0000256" key="6">
    <source>
        <dbReference type="ARBA" id="ARBA00023082"/>
    </source>
</evidence>
<dbReference type="PANTHER" id="PTHR32248:SF4">
    <property type="entry name" value="RNA POLYMERASE SIGMA-54 FACTOR"/>
    <property type="match status" value="1"/>
</dbReference>
<comment type="caution">
    <text evidence="12">The sequence shown here is derived from an EMBL/GenBank/DDBJ whole genome shotgun (WGS) entry which is preliminary data.</text>
</comment>
<evidence type="ECO:0000256" key="3">
    <source>
        <dbReference type="ARBA" id="ARBA00022679"/>
    </source>
</evidence>
<dbReference type="NCBIfam" id="TIGR02395">
    <property type="entry name" value="rpoN_sigma"/>
    <property type="match status" value="1"/>
</dbReference>
<feature type="compositionally biased region" description="Acidic residues" evidence="9">
    <location>
        <begin position="50"/>
        <end position="61"/>
    </location>
</feature>
<dbReference type="EMBL" id="JRLX01000005">
    <property type="protein sequence ID" value="KGO87275.1"/>
    <property type="molecule type" value="Genomic_DNA"/>
</dbReference>
<dbReference type="PROSITE" id="PS00718">
    <property type="entry name" value="SIGMA54_2"/>
    <property type="match status" value="1"/>
</dbReference>
<evidence type="ECO:0000259" key="10">
    <source>
        <dbReference type="Pfam" id="PF04552"/>
    </source>
</evidence>
<dbReference type="Pfam" id="PF04963">
    <property type="entry name" value="Sigma54_CBD"/>
    <property type="match status" value="1"/>
</dbReference>
<dbReference type="Pfam" id="PF00309">
    <property type="entry name" value="Sigma54_AID"/>
    <property type="match status" value="1"/>
</dbReference>
<dbReference type="PRINTS" id="PR00045">
    <property type="entry name" value="SIGMA54FCT"/>
</dbReference>
<dbReference type="PANTHER" id="PTHR32248">
    <property type="entry name" value="RNA POLYMERASE SIGMA-54 FACTOR"/>
    <property type="match status" value="1"/>
</dbReference>
<dbReference type="OrthoDB" id="9814402at2"/>
<keyword evidence="5" id="KW-0805">Transcription regulation</keyword>
<keyword evidence="4" id="KW-0548">Nucleotidyltransferase</keyword>
<dbReference type="RefSeq" id="WP_020213352.1">
    <property type="nucleotide sequence ID" value="NZ_JRLX01000005.1"/>
</dbReference>
<keyword evidence="3" id="KW-0808">Transferase</keyword>
<reference evidence="12 13" key="1">
    <citation type="submission" date="2013-09" db="EMBL/GenBank/DDBJ databases">
        <authorList>
            <person name="Zeng Z."/>
            <person name="Chen C."/>
        </authorList>
    </citation>
    <scope>NUCLEOTIDE SEQUENCE [LARGE SCALE GENOMIC DNA]</scope>
    <source>
        <strain evidence="12 13">WB 3.3-2</strain>
    </source>
</reference>
<dbReference type="Pfam" id="PF04552">
    <property type="entry name" value="Sigma54_DBD"/>
    <property type="match status" value="1"/>
</dbReference>
<organism evidence="12 13">
    <name type="scientific">Flavobacterium rivuli WB 3.3-2 = DSM 21788</name>
    <dbReference type="NCBI Taxonomy" id="1121895"/>
    <lineage>
        <taxon>Bacteria</taxon>
        <taxon>Pseudomonadati</taxon>
        <taxon>Bacteroidota</taxon>
        <taxon>Flavobacteriia</taxon>
        <taxon>Flavobacteriales</taxon>
        <taxon>Flavobacteriaceae</taxon>
        <taxon>Flavobacterium</taxon>
    </lineage>
</organism>
<evidence type="ECO:0000256" key="2">
    <source>
        <dbReference type="ARBA" id="ARBA00022478"/>
    </source>
</evidence>
<dbReference type="AlphaFoldDB" id="A0A0A2MG48"/>
<dbReference type="PIRSF" id="PIRSF000774">
    <property type="entry name" value="RpoN"/>
    <property type="match status" value="1"/>
</dbReference>
<dbReference type="Gene3D" id="1.10.10.1330">
    <property type="entry name" value="RNA polymerase sigma-54 factor, core-binding domain"/>
    <property type="match status" value="1"/>
</dbReference>
<evidence type="ECO:0000256" key="4">
    <source>
        <dbReference type="ARBA" id="ARBA00022695"/>
    </source>
</evidence>
<accession>A0A0A2MG48</accession>
<dbReference type="GO" id="GO:0000428">
    <property type="term" value="C:DNA-directed RNA polymerase complex"/>
    <property type="evidence" value="ECO:0007669"/>
    <property type="project" value="UniProtKB-KW"/>
</dbReference>
<feature type="domain" description="RNA polymerase sigma factor 54 DNA-binding" evidence="10">
    <location>
        <begin position="332"/>
        <end position="491"/>
    </location>
</feature>
<dbReference type="GO" id="GO:0016779">
    <property type="term" value="F:nucleotidyltransferase activity"/>
    <property type="evidence" value="ECO:0007669"/>
    <property type="project" value="UniProtKB-KW"/>
</dbReference>
<evidence type="ECO:0000256" key="7">
    <source>
        <dbReference type="ARBA" id="ARBA00023125"/>
    </source>
</evidence>
<dbReference type="GO" id="GO:0001216">
    <property type="term" value="F:DNA-binding transcription activator activity"/>
    <property type="evidence" value="ECO:0007669"/>
    <property type="project" value="InterPro"/>
</dbReference>
<dbReference type="GO" id="GO:0003677">
    <property type="term" value="F:DNA binding"/>
    <property type="evidence" value="ECO:0007669"/>
    <property type="project" value="UniProtKB-KW"/>
</dbReference>
<feature type="domain" description="RNA polymerase sigma factor 54 core-binding" evidence="11">
    <location>
        <begin position="119"/>
        <end position="310"/>
    </location>
</feature>